<accession>A0A1A9KHK5</accession>
<feature type="transmembrane region" description="Helical" evidence="1">
    <location>
        <begin position="18"/>
        <end position="35"/>
    </location>
</feature>
<evidence type="ECO:0000313" key="3">
    <source>
        <dbReference type="EMBL" id="MDF3846443.1"/>
    </source>
</evidence>
<evidence type="ECO:0000256" key="1">
    <source>
        <dbReference type="SAM" id="Phobius"/>
    </source>
</evidence>
<proteinExistence type="predicted"/>
<evidence type="ECO:0008006" key="5">
    <source>
        <dbReference type="Google" id="ProtNLM"/>
    </source>
</evidence>
<gene>
    <name evidence="2" type="ORF">A9C11_24695</name>
    <name evidence="3" type="ORF">P3W55_32515</name>
</gene>
<keyword evidence="1" id="KW-0472">Membrane</keyword>
<keyword evidence="1" id="KW-1133">Transmembrane helix</keyword>
<feature type="transmembrane region" description="Helical" evidence="1">
    <location>
        <begin position="41"/>
        <end position="58"/>
    </location>
</feature>
<dbReference type="EMBL" id="JARJLR010000534">
    <property type="protein sequence ID" value="MDF3846443.1"/>
    <property type="molecule type" value="Genomic_DNA"/>
</dbReference>
<sequence length="150" mass="16972">MSNRSEPFECHWRPSERLLAAYLASLALAVAALYLAAIPAFWQAAGLLLCLIHALWVLPRQVLLRSRHAYRALRHDADGWQLWSPADGWQAVQLRADSLALPALIVLRFRLPGQRLSRGLCLPADSLAAQAHRRLRVRLRFGRGRWVAPQ</sequence>
<organism evidence="2 4">
    <name type="scientific">Pseudomonas citronellolis</name>
    <dbReference type="NCBI Taxonomy" id="53408"/>
    <lineage>
        <taxon>Bacteria</taxon>
        <taxon>Pseudomonadati</taxon>
        <taxon>Pseudomonadota</taxon>
        <taxon>Gammaproteobacteria</taxon>
        <taxon>Pseudomonadales</taxon>
        <taxon>Pseudomonadaceae</taxon>
        <taxon>Pseudomonas</taxon>
    </lineage>
</organism>
<protein>
    <recommendedName>
        <fullName evidence="5">Toxin CptA</fullName>
    </recommendedName>
</protein>
<name>A0A1A9KHK5_9PSED</name>
<dbReference type="Proteomes" id="UP001220662">
    <property type="component" value="Unassembled WGS sequence"/>
</dbReference>
<evidence type="ECO:0000313" key="4">
    <source>
        <dbReference type="Proteomes" id="UP000077748"/>
    </source>
</evidence>
<reference evidence="3" key="2">
    <citation type="submission" date="2023-03" db="EMBL/GenBank/DDBJ databases">
        <title>Draft assemblies of triclosan tolerant bacteria isolated from returned activated sludge.</title>
        <authorList>
            <person name="Van Hamelsveld S."/>
        </authorList>
    </citation>
    <scope>NUCLEOTIDE SEQUENCE</scope>
    <source>
        <strain evidence="3">GW210015_S63</strain>
    </source>
</reference>
<keyword evidence="1" id="KW-0812">Transmembrane</keyword>
<dbReference type="RefSeq" id="WP_009616419.1">
    <property type="nucleotide sequence ID" value="NZ_CP015878.1"/>
</dbReference>
<evidence type="ECO:0000313" key="2">
    <source>
        <dbReference type="EMBL" id="ANI16979.1"/>
    </source>
</evidence>
<dbReference type="Proteomes" id="UP000077748">
    <property type="component" value="Chromosome"/>
</dbReference>
<dbReference type="EMBL" id="CP015878">
    <property type="protein sequence ID" value="ANI16979.1"/>
    <property type="molecule type" value="Genomic_DNA"/>
</dbReference>
<dbReference type="InterPro" id="IPR009883">
    <property type="entry name" value="YgfX"/>
</dbReference>
<dbReference type="Pfam" id="PF07254">
    <property type="entry name" value="Cpta_toxin"/>
    <property type="match status" value="1"/>
</dbReference>
<dbReference type="AlphaFoldDB" id="A0A1A9KHK5"/>
<reference evidence="2 4" key="1">
    <citation type="submission" date="2016-05" db="EMBL/GenBank/DDBJ databases">
        <title>Genome Sequence of Pseudomonas citronellolis Strain SJTE-3, an Estrogens and Persistent Organic Pollutants degradation strain.</title>
        <authorList>
            <person name="Liang R."/>
        </authorList>
    </citation>
    <scope>NUCLEOTIDE SEQUENCE [LARGE SCALE GENOMIC DNA]</scope>
    <source>
        <strain evidence="2 4">SJTE-3</strain>
    </source>
</reference>